<dbReference type="EMBL" id="BLXT01000273">
    <property type="protein sequence ID" value="GFN75570.1"/>
    <property type="molecule type" value="Genomic_DNA"/>
</dbReference>
<keyword evidence="2" id="KW-1185">Reference proteome</keyword>
<evidence type="ECO:0000313" key="1">
    <source>
        <dbReference type="EMBL" id="GFN75570.1"/>
    </source>
</evidence>
<dbReference type="Proteomes" id="UP000735302">
    <property type="component" value="Unassembled WGS sequence"/>
</dbReference>
<proteinExistence type="predicted"/>
<protein>
    <submittedName>
        <fullName evidence="1">Uncharacterized protein</fullName>
    </submittedName>
</protein>
<organism evidence="1 2">
    <name type="scientific">Plakobranchus ocellatus</name>
    <dbReference type="NCBI Taxonomy" id="259542"/>
    <lineage>
        <taxon>Eukaryota</taxon>
        <taxon>Metazoa</taxon>
        <taxon>Spiralia</taxon>
        <taxon>Lophotrochozoa</taxon>
        <taxon>Mollusca</taxon>
        <taxon>Gastropoda</taxon>
        <taxon>Heterobranchia</taxon>
        <taxon>Euthyneura</taxon>
        <taxon>Panpulmonata</taxon>
        <taxon>Sacoglossa</taxon>
        <taxon>Placobranchoidea</taxon>
        <taxon>Plakobranchidae</taxon>
        <taxon>Plakobranchus</taxon>
    </lineage>
</organism>
<evidence type="ECO:0000313" key="2">
    <source>
        <dbReference type="Proteomes" id="UP000735302"/>
    </source>
</evidence>
<reference evidence="1 2" key="1">
    <citation type="journal article" date="2021" name="Elife">
        <title>Chloroplast acquisition without the gene transfer in kleptoplastic sea slugs, Plakobranchus ocellatus.</title>
        <authorList>
            <person name="Maeda T."/>
            <person name="Takahashi S."/>
            <person name="Yoshida T."/>
            <person name="Shimamura S."/>
            <person name="Takaki Y."/>
            <person name="Nagai Y."/>
            <person name="Toyoda A."/>
            <person name="Suzuki Y."/>
            <person name="Arimoto A."/>
            <person name="Ishii H."/>
            <person name="Satoh N."/>
            <person name="Nishiyama T."/>
            <person name="Hasebe M."/>
            <person name="Maruyama T."/>
            <person name="Minagawa J."/>
            <person name="Obokata J."/>
            <person name="Shigenobu S."/>
        </authorList>
    </citation>
    <scope>NUCLEOTIDE SEQUENCE [LARGE SCALE GENOMIC DNA]</scope>
</reference>
<gene>
    <name evidence="1" type="ORF">PoB_000207600</name>
</gene>
<comment type="caution">
    <text evidence="1">The sequence shown here is derived from an EMBL/GenBank/DDBJ whole genome shotgun (WGS) entry which is preliminary data.</text>
</comment>
<name>A0AAV3XXL0_9GAST</name>
<accession>A0AAV3XXL0</accession>
<dbReference type="AlphaFoldDB" id="A0AAV3XXL0"/>
<sequence length="89" mass="9620">MIKVPKYSKLTVSASPSTQAPGRLELKHLYTEPCFTHCTPQQGDFRLSCPPPGQGTGGGARIHDRWVPADLGADSLATVPLTPHQLKEK</sequence>